<dbReference type="KEGG" id="naf:GQ61_00270"/>
<dbReference type="PANTHER" id="PTHR31876">
    <property type="entry name" value="COV-LIKE PROTEIN 1"/>
    <property type="match status" value="1"/>
</dbReference>
<proteinExistence type="predicted"/>
<evidence type="ECO:0000313" key="3">
    <source>
        <dbReference type="Proteomes" id="UP000237351"/>
    </source>
</evidence>
<keyword evidence="1" id="KW-0812">Transmembrane</keyword>
<dbReference type="PANTHER" id="PTHR31876:SF26">
    <property type="entry name" value="PROTEIN LIKE COV 2"/>
    <property type="match status" value="1"/>
</dbReference>
<dbReference type="InterPro" id="IPR007462">
    <property type="entry name" value="COV1-like"/>
</dbReference>
<accession>A0A1W6N2K3</accession>
<keyword evidence="1" id="KW-0472">Membrane</keyword>
<dbReference type="EMBL" id="CP008743">
    <property type="protein sequence ID" value="ARN84045.1"/>
    <property type="molecule type" value="Genomic_DNA"/>
</dbReference>
<keyword evidence="3" id="KW-1185">Reference proteome</keyword>
<gene>
    <name evidence="2" type="ORF">GQ61_00270</name>
</gene>
<dbReference type="Pfam" id="PF04367">
    <property type="entry name" value="DUF502"/>
    <property type="match status" value="1"/>
</dbReference>
<evidence type="ECO:0000256" key="1">
    <source>
        <dbReference type="SAM" id="Phobius"/>
    </source>
</evidence>
<reference evidence="2 3" key="1">
    <citation type="submission" date="2014-06" db="EMBL/GenBank/DDBJ databases">
        <title>The genome of the endonuclear symbiont Nucleicultrix amoebiphila.</title>
        <authorList>
            <person name="Schulz F."/>
            <person name="Horn M."/>
        </authorList>
    </citation>
    <scope>NUCLEOTIDE SEQUENCE [LARGE SCALE GENOMIC DNA]</scope>
    <source>
        <strain evidence="2 3">FS5</strain>
    </source>
</reference>
<evidence type="ECO:0000313" key="2">
    <source>
        <dbReference type="EMBL" id="ARN84045.1"/>
    </source>
</evidence>
<sequence>MRNQKIPSRDSNKNELHFLAKVRSYFFSGLLVTAPVALTFYIIWLIVKFLDDAVKAFIPNSYQLELYIPFRIPGLGLILGIVVLIGIGAIATGFLGRMIVHFGDRILHKTPFVRGIYAAIKQIFHALLEKNSKSLKEVVLVEYPRKDVWTLGFVTGETKGEIKKNLKSSKMLSIFVPTTPNPTAGFLLFVSEKEVKKLSLTVEEGIKIVVSLGIIGEHRVEKS</sequence>
<keyword evidence="1" id="KW-1133">Transmembrane helix</keyword>
<organism evidence="2 3">
    <name type="scientific">Candidatus Nucleicultrix amoebiphila FS5</name>
    <dbReference type="NCBI Taxonomy" id="1414854"/>
    <lineage>
        <taxon>Bacteria</taxon>
        <taxon>Pseudomonadati</taxon>
        <taxon>Pseudomonadota</taxon>
        <taxon>Alphaproteobacteria</taxon>
        <taxon>Holosporales</taxon>
        <taxon>Candidatus Nucleicultricaceae</taxon>
        <taxon>Candidatus Nucleicultrix</taxon>
    </lineage>
</organism>
<dbReference type="OrthoDB" id="9780267at2"/>
<protein>
    <recommendedName>
        <fullName evidence="4">DUF502 domain-containing protein</fullName>
    </recommendedName>
</protein>
<dbReference type="STRING" id="1414854.GQ61_00270"/>
<evidence type="ECO:0008006" key="4">
    <source>
        <dbReference type="Google" id="ProtNLM"/>
    </source>
</evidence>
<dbReference type="RefSeq" id="WP_085783390.1">
    <property type="nucleotide sequence ID" value="NZ_CP008743.1"/>
</dbReference>
<feature type="transmembrane region" description="Helical" evidence="1">
    <location>
        <begin position="25"/>
        <end position="47"/>
    </location>
</feature>
<dbReference type="Proteomes" id="UP000237351">
    <property type="component" value="Chromosome"/>
</dbReference>
<name>A0A1W6N2K3_9PROT</name>
<feature type="transmembrane region" description="Helical" evidence="1">
    <location>
        <begin position="67"/>
        <end position="95"/>
    </location>
</feature>
<dbReference type="AlphaFoldDB" id="A0A1W6N2K3"/>